<feature type="domain" description="RUN" evidence="3">
    <location>
        <begin position="34"/>
        <end position="164"/>
    </location>
</feature>
<dbReference type="PROSITE" id="PS50826">
    <property type="entry name" value="RUN"/>
    <property type="match status" value="1"/>
</dbReference>
<gene>
    <name evidence="4" type="primary">FYCO1_3</name>
    <name evidence="4" type="ORF">OS493_037658</name>
</gene>
<dbReference type="PANTHER" id="PTHR46753">
    <property type="entry name" value="FYVE AND COILED-COIL DOMAIN-CONTAINING PROTEIN 1"/>
    <property type="match status" value="1"/>
</dbReference>
<protein>
    <submittedName>
        <fullName evidence="4">FYVE and coiled-coil domain-containing protein 1</fullName>
    </submittedName>
</protein>
<evidence type="ECO:0000313" key="5">
    <source>
        <dbReference type="Proteomes" id="UP001163046"/>
    </source>
</evidence>
<organism evidence="4 5">
    <name type="scientific">Desmophyllum pertusum</name>
    <dbReference type="NCBI Taxonomy" id="174260"/>
    <lineage>
        <taxon>Eukaryota</taxon>
        <taxon>Metazoa</taxon>
        <taxon>Cnidaria</taxon>
        <taxon>Anthozoa</taxon>
        <taxon>Hexacorallia</taxon>
        <taxon>Scleractinia</taxon>
        <taxon>Caryophylliina</taxon>
        <taxon>Caryophylliidae</taxon>
        <taxon>Desmophyllum</taxon>
    </lineage>
</organism>
<dbReference type="Gene3D" id="1.20.58.900">
    <property type="match status" value="1"/>
</dbReference>
<dbReference type="SUPFAM" id="SSF140741">
    <property type="entry name" value="RUN domain-like"/>
    <property type="match status" value="1"/>
</dbReference>
<evidence type="ECO:0000313" key="4">
    <source>
        <dbReference type="EMBL" id="KAJ7382015.1"/>
    </source>
</evidence>
<feature type="compositionally biased region" description="Polar residues" evidence="2">
    <location>
        <begin position="571"/>
        <end position="586"/>
    </location>
</feature>
<dbReference type="Pfam" id="PF02759">
    <property type="entry name" value="RUN"/>
    <property type="match status" value="1"/>
</dbReference>
<evidence type="ECO:0000259" key="3">
    <source>
        <dbReference type="PROSITE" id="PS50826"/>
    </source>
</evidence>
<feature type="coiled-coil region" evidence="1">
    <location>
        <begin position="322"/>
        <end position="455"/>
    </location>
</feature>
<evidence type="ECO:0000256" key="2">
    <source>
        <dbReference type="SAM" id="MobiDB-lite"/>
    </source>
</evidence>
<feature type="compositionally biased region" description="Polar residues" evidence="2">
    <location>
        <begin position="552"/>
        <end position="563"/>
    </location>
</feature>
<comment type="caution">
    <text evidence="4">The sequence shown here is derived from an EMBL/GenBank/DDBJ whole genome shotgun (WGS) entry which is preliminary data.</text>
</comment>
<feature type="region of interest" description="Disordered" evidence="2">
    <location>
        <begin position="552"/>
        <end position="586"/>
    </location>
</feature>
<dbReference type="Proteomes" id="UP001163046">
    <property type="component" value="Unassembled WGS sequence"/>
</dbReference>
<accession>A0A9W9ZIK6</accession>
<dbReference type="EMBL" id="MU825947">
    <property type="protein sequence ID" value="KAJ7382015.1"/>
    <property type="molecule type" value="Genomic_DNA"/>
</dbReference>
<dbReference type="AlphaFoldDB" id="A0A9W9ZIK6"/>
<reference evidence="4" key="1">
    <citation type="submission" date="2023-01" db="EMBL/GenBank/DDBJ databases">
        <title>Genome assembly of the deep-sea coral Lophelia pertusa.</title>
        <authorList>
            <person name="Herrera S."/>
            <person name="Cordes E."/>
        </authorList>
    </citation>
    <scope>NUCLEOTIDE SEQUENCE</scope>
    <source>
        <strain evidence="4">USNM1676648</strain>
        <tissue evidence="4">Polyp</tissue>
    </source>
</reference>
<name>A0A9W9ZIK6_9CNID</name>
<keyword evidence="1" id="KW-0175">Coiled coil</keyword>
<keyword evidence="5" id="KW-1185">Reference proteome</keyword>
<dbReference type="OrthoDB" id="660555at2759"/>
<sequence length="586" mass="66351">MEAFIIDPARLISDIVVYISELRNTYQSSQLPVTDDETTLHKFCVKLETVLRHEQKEKYSLLGVRKDYWNFISDCIPKDDGVKYVHAIPQQVKTPQGKGRAFIRYSLVKKSLADAIQRCLVTRKQLSSYFGPDAILCHPSLSTALVNKLYDLNDLEFDLPCAGLELDISWPAFSSVVTGKIVLVVLEETWLSPSDVCILRRSFVDGQGSVSGRRSSISSMTSFDFRNDRPDPLIGLASEVSVLKATFVEENSLGKTEHTEGGFNNVSIADSTLSETPTIADMTLEISHLHQRILKWKAGLESQLSKACSEAKKSHDDRMFVSQDYELKIKQLNERYTNLTKGVSEEMNSKVKELFVKLTTAEKALSEREAEIEKLKEEVKVSVSSSHEAQRSAIELERQITASERKQSELTSECEQLQERLRRKDEVAGESEMKLSELKEKCSKLELTETESNKRVVALQGELKAKEVVLENVQESFEKLNGIVFGSFEELESDLKSRLLDREKGLQNQSAENRKLETNIVEIQQQNKDLNNKLTNANTKIKEFENASKESQNVVQDLQTQLSSHEEKQETFLSELNETFSTSGRL</sequence>
<dbReference type="PANTHER" id="PTHR46753:SF2">
    <property type="entry name" value="FYVE AND COILED-COIL DOMAIN-CONTAINING PROTEIN 1"/>
    <property type="match status" value="1"/>
</dbReference>
<proteinExistence type="predicted"/>
<dbReference type="InterPro" id="IPR037213">
    <property type="entry name" value="Run_dom_sf"/>
</dbReference>
<evidence type="ECO:0000256" key="1">
    <source>
        <dbReference type="SAM" id="Coils"/>
    </source>
</evidence>
<dbReference type="InterPro" id="IPR004012">
    <property type="entry name" value="Run_dom"/>
</dbReference>